<dbReference type="PATRIC" id="fig|994573.3.peg.45"/>
<evidence type="ECO:0000256" key="8">
    <source>
        <dbReference type="SAM" id="Phobius"/>
    </source>
</evidence>
<evidence type="ECO:0000256" key="7">
    <source>
        <dbReference type="ARBA" id="ARBA00023136"/>
    </source>
</evidence>
<comment type="subcellular location">
    <subcellularLocation>
        <location evidence="1">Cell membrane</location>
        <topology evidence="1">Multi-pass membrane protein</topology>
    </subcellularLocation>
</comment>
<evidence type="ECO:0000313" key="10">
    <source>
        <dbReference type="Proteomes" id="UP000017747"/>
    </source>
</evidence>
<feature type="transmembrane region" description="Helical" evidence="8">
    <location>
        <begin position="225"/>
        <end position="246"/>
    </location>
</feature>
<name>V7I9R9_9CLOT</name>
<dbReference type="InterPro" id="IPR004776">
    <property type="entry name" value="Mem_transp_PIN-like"/>
</dbReference>
<accession>V7I9R9</accession>
<evidence type="ECO:0000256" key="4">
    <source>
        <dbReference type="ARBA" id="ARBA00022475"/>
    </source>
</evidence>
<feature type="transmembrane region" description="Helical" evidence="8">
    <location>
        <begin position="283"/>
        <end position="306"/>
    </location>
</feature>
<sequence>MTIEATNTIITLFVLAGFGFALKKLKVTDQRVDSFISTFLVSYIVPVTMFHTAFTSFTMEHLKVSWKGILIAASSMLIIIVISSSLSRMLRHSIKRGGAFIAMSAFSNTIFVGLPIITGLFGDEGVPYLLLYFMANTIMFWTVGNYLLSRTKTNGRFSFTVIRKLLNPAILGFLLGLAALFTEFPVPDYLLKSAEYLKDMMTPLSLIYMGSIIGALTFKNLGNPLDTILIIMFRFVVSPLIVILLFKLVPMPLVMQKVFIISAALPVMGQVSIVSGKYGGDSGFAAFMTAFTTFLSLFTIPLYFMLFTLL</sequence>
<dbReference type="EMBL" id="AXUN02000002">
    <property type="protein sequence ID" value="ETA82598.1"/>
    <property type="molecule type" value="Genomic_DNA"/>
</dbReference>
<keyword evidence="5 8" id="KW-0812">Transmembrane</keyword>
<dbReference type="AlphaFoldDB" id="V7I9R9"/>
<evidence type="ECO:0000313" key="9">
    <source>
        <dbReference type="EMBL" id="ETA82598.1"/>
    </source>
</evidence>
<feature type="transmembrane region" description="Helical" evidence="8">
    <location>
        <begin position="161"/>
        <end position="181"/>
    </location>
</feature>
<dbReference type="PANTHER" id="PTHR36838">
    <property type="entry name" value="AUXIN EFFLUX CARRIER FAMILY PROTEIN"/>
    <property type="match status" value="1"/>
</dbReference>
<feature type="transmembrane region" description="Helical" evidence="8">
    <location>
        <begin position="98"/>
        <end position="117"/>
    </location>
</feature>
<dbReference type="RefSeq" id="WP_023383412.1">
    <property type="nucleotide sequence ID" value="NZ_AXUN02000002.1"/>
</dbReference>
<feature type="transmembrane region" description="Helical" evidence="8">
    <location>
        <begin position="258"/>
        <end position="276"/>
    </location>
</feature>
<dbReference type="GO" id="GO:0055085">
    <property type="term" value="P:transmembrane transport"/>
    <property type="evidence" value="ECO:0007669"/>
    <property type="project" value="InterPro"/>
</dbReference>
<comment type="similarity">
    <text evidence="2">Belongs to the auxin efflux carrier (TC 2.A.69) family.</text>
</comment>
<dbReference type="GO" id="GO:0005886">
    <property type="term" value="C:plasma membrane"/>
    <property type="evidence" value="ECO:0007669"/>
    <property type="project" value="UniProtKB-SubCell"/>
</dbReference>
<dbReference type="OrthoDB" id="9798064at2"/>
<feature type="transmembrane region" description="Helical" evidence="8">
    <location>
        <begin position="6"/>
        <end position="22"/>
    </location>
</feature>
<dbReference type="eggNOG" id="COG0679">
    <property type="taxonomic scope" value="Bacteria"/>
</dbReference>
<gene>
    <name evidence="9" type="ORF">T472_0200225</name>
</gene>
<dbReference type="Proteomes" id="UP000017747">
    <property type="component" value="Unassembled WGS sequence"/>
</dbReference>
<organism evidence="9 10">
    <name type="scientific">Youngiibacter fragilis 232.1</name>
    <dbReference type="NCBI Taxonomy" id="994573"/>
    <lineage>
        <taxon>Bacteria</taxon>
        <taxon>Bacillati</taxon>
        <taxon>Bacillota</taxon>
        <taxon>Clostridia</taxon>
        <taxon>Eubacteriales</taxon>
        <taxon>Clostridiaceae</taxon>
        <taxon>Youngiibacter</taxon>
    </lineage>
</organism>
<dbReference type="Pfam" id="PF03547">
    <property type="entry name" value="Mem_trans"/>
    <property type="match status" value="1"/>
</dbReference>
<keyword evidence="4" id="KW-1003">Cell membrane</keyword>
<feature type="transmembrane region" description="Helical" evidence="8">
    <location>
        <begin position="66"/>
        <end position="86"/>
    </location>
</feature>
<dbReference type="PANTHER" id="PTHR36838:SF1">
    <property type="entry name" value="SLR1864 PROTEIN"/>
    <property type="match status" value="1"/>
</dbReference>
<keyword evidence="7 8" id="KW-0472">Membrane</keyword>
<dbReference type="InterPro" id="IPR038770">
    <property type="entry name" value="Na+/solute_symporter_sf"/>
</dbReference>
<comment type="caution">
    <text evidence="9">The sequence shown here is derived from an EMBL/GenBank/DDBJ whole genome shotgun (WGS) entry which is preliminary data.</text>
</comment>
<keyword evidence="3" id="KW-0813">Transport</keyword>
<evidence type="ECO:0000256" key="2">
    <source>
        <dbReference type="ARBA" id="ARBA00010145"/>
    </source>
</evidence>
<evidence type="ECO:0000256" key="1">
    <source>
        <dbReference type="ARBA" id="ARBA00004651"/>
    </source>
</evidence>
<evidence type="ECO:0000256" key="6">
    <source>
        <dbReference type="ARBA" id="ARBA00022989"/>
    </source>
</evidence>
<feature type="transmembrane region" description="Helical" evidence="8">
    <location>
        <begin position="34"/>
        <end position="54"/>
    </location>
</feature>
<reference evidence="9 10" key="1">
    <citation type="journal article" date="2014" name="Genome Announc.">
        <title>Genome Sequence of Youngiibacter fragilis, the Type Strain of the Genus Youngiibacter.</title>
        <authorList>
            <person name="Wawrik C.B."/>
            <person name="Callaghan A.V."/>
            <person name="Stamps B.W."/>
            <person name="Wawrik B."/>
        </authorList>
    </citation>
    <scope>NUCLEOTIDE SEQUENCE [LARGE SCALE GENOMIC DNA]</scope>
    <source>
        <strain evidence="9 10">232.1</strain>
    </source>
</reference>
<feature type="transmembrane region" description="Helical" evidence="8">
    <location>
        <begin position="129"/>
        <end position="149"/>
    </location>
</feature>
<dbReference type="Gene3D" id="1.20.1530.20">
    <property type="match status" value="1"/>
</dbReference>
<protein>
    <submittedName>
        <fullName evidence="9">Malate transporter</fullName>
    </submittedName>
</protein>
<evidence type="ECO:0000256" key="3">
    <source>
        <dbReference type="ARBA" id="ARBA00022448"/>
    </source>
</evidence>
<proteinExistence type="inferred from homology"/>
<evidence type="ECO:0000256" key="5">
    <source>
        <dbReference type="ARBA" id="ARBA00022692"/>
    </source>
</evidence>
<keyword evidence="6 8" id="KW-1133">Transmembrane helix</keyword>
<dbReference type="STRING" id="994573.T472_0200225"/>
<keyword evidence="10" id="KW-1185">Reference proteome</keyword>